<accession>A0A7M5UU03</accession>
<dbReference type="AlphaFoldDB" id="A0A7M5UU03"/>
<keyword evidence="3" id="KW-1185">Reference proteome</keyword>
<dbReference type="EnsemblMetazoa" id="CLYHEMT004172.1">
    <property type="protein sequence ID" value="CLYHEMP004172.1"/>
    <property type="gene ID" value="CLYHEMG004172"/>
</dbReference>
<dbReference type="Proteomes" id="UP000594262">
    <property type="component" value="Unplaced"/>
</dbReference>
<feature type="domain" description="F-box" evidence="1">
    <location>
        <begin position="1"/>
        <end position="45"/>
    </location>
</feature>
<dbReference type="OrthoDB" id="3660227at2759"/>
<organism evidence="2 3">
    <name type="scientific">Clytia hemisphaerica</name>
    <dbReference type="NCBI Taxonomy" id="252671"/>
    <lineage>
        <taxon>Eukaryota</taxon>
        <taxon>Metazoa</taxon>
        <taxon>Cnidaria</taxon>
        <taxon>Hydrozoa</taxon>
        <taxon>Hydroidolina</taxon>
        <taxon>Leptothecata</taxon>
        <taxon>Obeliida</taxon>
        <taxon>Clytiidae</taxon>
        <taxon>Clytia</taxon>
    </lineage>
</organism>
<dbReference type="InterPro" id="IPR036047">
    <property type="entry name" value="F-box-like_dom_sf"/>
</dbReference>
<dbReference type="SUPFAM" id="SSF81383">
    <property type="entry name" value="F-box domain"/>
    <property type="match status" value="1"/>
</dbReference>
<reference evidence="2" key="1">
    <citation type="submission" date="2021-01" db="UniProtKB">
        <authorList>
            <consortium name="EnsemblMetazoa"/>
        </authorList>
    </citation>
    <scope>IDENTIFICATION</scope>
</reference>
<dbReference type="Pfam" id="PF12937">
    <property type="entry name" value="F-box-like"/>
    <property type="match status" value="1"/>
</dbReference>
<evidence type="ECO:0000259" key="1">
    <source>
        <dbReference type="PROSITE" id="PS50181"/>
    </source>
</evidence>
<evidence type="ECO:0000313" key="3">
    <source>
        <dbReference type="Proteomes" id="UP000594262"/>
    </source>
</evidence>
<dbReference type="InterPro" id="IPR001810">
    <property type="entry name" value="F-box_dom"/>
</dbReference>
<protein>
    <recommendedName>
        <fullName evidence="1">F-box domain-containing protein</fullName>
    </recommendedName>
</protein>
<evidence type="ECO:0000313" key="2">
    <source>
        <dbReference type="EnsemblMetazoa" id="CLYHEMP004172.1"/>
    </source>
</evidence>
<sequence length="373" mass="43621">MDFNLVPNELLKKIFSYLTTRDAKNISLMSKRMYSLSLERIWSKPTFMLGIMDVKFLKEISHLPIVELCTHDFYCPLNEFIKTIPRLKCLNVNSYIVQHTLEEIKGVKIPLMVHSMAIREDEELNIFQQILVLIENNDLVSLDLEQAGQSFEPHELKFLSKRVHISDISTRSCNFNEGNVAEFINIISAMKSCKVHFQMPEVHNYFFTVEDLEMMVEKNIQVVYISTVCLATNRRSSNLEQFVPVLKRMKHLDQITLDGYYDDGPPPVHLFVDLPIYCLTTKHFKFEKNKMLEIVDTMSQIKELKSVELCWNRRGNYKLLPEDLLLFKHLPLTLIDPDILDLSEETVSDFRKVLDEMSSFSYLTSSFYKFESS</sequence>
<dbReference type="PROSITE" id="PS50181">
    <property type="entry name" value="FBOX"/>
    <property type="match status" value="1"/>
</dbReference>
<proteinExistence type="predicted"/>
<name>A0A7M5UU03_9CNID</name>